<reference evidence="5 6" key="1">
    <citation type="submission" date="2014-08" db="EMBL/GenBank/DDBJ databases">
        <title>Complete genome sequence of Corynebacterium deserti GIMN1.010 (=DSM 45689), isolated from desert sand in western China.</title>
        <authorList>
            <person name="Ruckert C."/>
            <person name="Albersmeier A."/>
            <person name="Kalinowski J."/>
        </authorList>
    </citation>
    <scope>NUCLEOTIDE SEQUENCE [LARGE SCALE GENOMIC DNA]</scope>
    <source>
        <strain evidence="5 6">GIMN1.010</strain>
    </source>
</reference>
<evidence type="ECO:0000256" key="2">
    <source>
        <dbReference type="ARBA" id="ARBA00022670"/>
    </source>
</evidence>
<evidence type="ECO:0000313" key="5">
    <source>
        <dbReference type="EMBL" id="ALC06223.1"/>
    </source>
</evidence>
<accession>A0A0M3Q9V0</accession>
<dbReference type="SUPFAM" id="SSF50494">
    <property type="entry name" value="Trypsin-like serine proteases"/>
    <property type="match status" value="1"/>
</dbReference>
<evidence type="ECO:0000313" key="6">
    <source>
        <dbReference type="Proteomes" id="UP000068067"/>
    </source>
</evidence>
<evidence type="ECO:0000256" key="3">
    <source>
        <dbReference type="ARBA" id="ARBA00022801"/>
    </source>
</evidence>
<dbReference type="STRING" id="931089.CDES_09155"/>
<dbReference type="RefSeq" id="WP_082353433.1">
    <property type="nucleotide sequence ID" value="NZ_CP009220.1"/>
</dbReference>
<dbReference type="PATRIC" id="fig|931089.4.peg.1847"/>
<gene>
    <name evidence="5" type="ORF">CDES_09155</name>
</gene>
<dbReference type="InterPro" id="IPR036034">
    <property type="entry name" value="PDZ_sf"/>
</dbReference>
<dbReference type="Gene3D" id="2.40.10.10">
    <property type="entry name" value="Trypsin-like serine proteases"/>
    <property type="match status" value="2"/>
</dbReference>
<comment type="similarity">
    <text evidence="1">Belongs to the peptidase S1C family.</text>
</comment>
<dbReference type="PRINTS" id="PR00834">
    <property type="entry name" value="PROTEASES2C"/>
</dbReference>
<dbReference type="InterPro" id="IPR041489">
    <property type="entry name" value="PDZ_6"/>
</dbReference>
<dbReference type="InterPro" id="IPR001940">
    <property type="entry name" value="Peptidase_S1C"/>
</dbReference>
<dbReference type="InterPro" id="IPR009003">
    <property type="entry name" value="Peptidase_S1_PA"/>
</dbReference>
<dbReference type="GO" id="GO:0004252">
    <property type="term" value="F:serine-type endopeptidase activity"/>
    <property type="evidence" value="ECO:0007669"/>
    <property type="project" value="InterPro"/>
</dbReference>
<dbReference type="KEGG" id="cdx:CDES_09155"/>
<name>A0A0M3Q9V0_9CORY</name>
<dbReference type="EMBL" id="CP009220">
    <property type="protein sequence ID" value="ALC06223.1"/>
    <property type="molecule type" value="Genomic_DNA"/>
</dbReference>
<dbReference type="InterPro" id="IPR043504">
    <property type="entry name" value="Peptidase_S1_PA_chymotrypsin"/>
</dbReference>
<evidence type="ECO:0000259" key="4">
    <source>
        <dbReference type="PROSITE" id="PS50106"/>
    </source>
</evidence>
<dbReference type="AlphaFoldDB" id="A0A0M3Q9V0"/>
<dbReference type="PANTHER" id="PTHR43343:SF3">
    <property type="entry name" value="PROTEASE DO-LIKE 8, CHLOROPLASTIC"/>
    <property type="match status" value="1"/>
</dbReference>
<dbReference type="SUPFAM" id="SSF50156">
    <property type="entry name" value="PDZ domain-like"/>
    <property type="match status" value="1"/>
</dbReference>
<dbReference type="Proteomes" id="UP000068067">
    <property type="component" value="Chromosome"/>
</dbReference>
<keyword evidence="3" id="KW-0378">Hydrolase</keyword>
<dbReference type="Gene3D" id="2.30.42.10">
    <property type="match status" value="1"/>
</dbReference>
<dbReference type="Pfam" id="PF17820">
    <property type="entry name" value="PDZ_6"/>
    <property type="match status" value="1"/>
</dbReference>
<feature type="domain" description="PDZ" evidence="4">
    <location>
        <begin position="257"/>
        <end position="310"/>
    </location>
</feature>
<dbReference type="GO" id="GO:0006508">
    <property type="term" value="P:proteolysis"/>
    <property type="evidence" value="ECO:0007669"/>
    <property type="project" value="UniProtKB-KW"/>
</dbReference>
<dbReference type="PROSITE" id="PS50106">
    <property type="entry name" value="PDZ"/>
    <property type="match status" value="1"/>
</dbReference>
<dbReference type="SMART" id="SM00228">
    <property type="entry name" value="PDZ"/>
    <property type="match status" value="1"/>
</dbReference>
<proteinExistence type="inferred from homology"/>
<dbReference type="InterPro" id="IPR001478">
    <property type="entry name" value="PDZ"/>
</dbReference>
<keyword evidence="6" id="KW-1185">Reference proteome</keyword>
<evidence type="ECO:0000256" key="1">
    <source>
        <dbReference type="ARBA" id="ARBA00010541"/>
    </source>
</evidence>
<organism evidence="5 6">
    <name type="scientific">Corynebacterium deserti GIMN1.010</name>
    <dbReference type="NCBI Taxonomy" id="931089"/>
    <lineage>
        <taxon>Bacteria</taxon>
        <taxon>Bacillati</taxon>
        <taxon>Actinomycetota</taxon>
        <taxon>Actinomycetes</taxon>
        <taxon>Mycobacteriales</taxon>
        <taxon>Corynebacteriaceae</taxon>
        <taxon>Corynebacterium</taxon>
    </lineage>
</organism>
<keyword evidence="2 5" id="KW-0645">Protease</keyword>
<dbReference type="InterPro" id="IPR051201">
    <property type="entry name" value="Chloro_Bact_Ser_Proteases"/>
</dbReference>
<dbReference type="Pfam" id="PF13365">
    <property type="entry name" value="Trypsin_2"/>
    <property type="match status" value="1"/>
</dbReference>
<sequence length="526" mass="55828">MALHQFHRVRTRACFAALGVPVLVLSGCGSSSETPSEPATTVEAVSNAEGNGSGNVVSFETLADATVKITGQGTFIDPGTVNPSESAWQGSGFIIDSSGIAITNNHVVVGAGRLDGTYGEDGENKASMRVLGASECLDLAVVQLNTDSLPHFEWFEGNITTGLDVYSAGFPVGYADDFTLTRGIVSKSDFDFDTQWASLDHVIEHDARIRGGNSGGPLVTADGKVLGVNYAGDDSLDYNFAIHRDVVRDVIDDMIDGERISSIGINAQAWDSGDPSFSGVWVSSVEPGGPADKAGVEPGDLILKLGGVSVGDDGTLGSYCQVLDTRGSNGTIDIEIYRPANNSLMDGQVNGRELEVVAENVFGTDPAEEGIGTEGYSGQTVEVSDAAGTMAVTVPAEWADVDAEPYVDQNGRNWNSVAASPDLNSFWSSFNTSGLWMLGTDNTISAEDALAQYKFRESCSLLTSDMWDDGYYRGPYDEYDCDGTTLIVVGAQDYEQTGTIVLLIQLNGEYERTTVLEGIVSTFRFI</sequence>
<protein>
    <submittedName>
        <fullName evidence="5">Serine protease</fullName>
    </submittedName>
</protein>
<dbReference type="PANTHER" id="PTHR43343">
    <property type="entry name" value="PEPTIDASE S12"/>
    <property type="match status" value="1"/>
</dbReference>
<dbReference type="OrthoDB" id="73775at2"/>